<dbReference type="InterPro" id="IPR021647">
    <property type="entry name" value="CusF_Ec"/>
</dbReference>
<proteinExistence type="predicted"/>
<dbReference type="Pfam" id="PF04214">
    <property type="entry name" value="DUF411"/>
    <property type="match status" value="1"/>
</dbReference>
<protein>
    <recommendedName>
        <fullName evidence="4">Metal-binding protein</fullName>
    </recommendedName>
</protein>
<keyword evidence="1" id="KW-0732">Signal</keyword>
<reference evidence="2 3" key="1">
    <citation type="submission" date="2019-07" db="EMBL/GenBank/DDBJ databases">
        <title>Tepidimonas alkaliphilus YIM 72238 draft genome.</title>
        <authorList>
            <person name="Da Costa M.S."/>
            <person name="Froufe H.J.C."/>
            <person name="Egas C."/>
            <person name="Albuquerque L."/>
        </authorList>
    </citation>
    <scope>NUCLEOTIDE SEQUENCE [LARGE SCALE GENOMIC DNA]</scope>
    <source>
        <strain evidence="2 3">YIM 72238</strain>
    </source>
</reference>
<dbReference type="OrthoDB" id="14727at2"/>
<comment type="caution">
    <text evidence="2">The sequence shown here is derived from an EMBL/GenBank/DDBJ whole genome shotgun (WGS) entry which is preliminary data.</text>
</comment>
<feature type="chain" id="PRO_5022141916" description="Metal-binding protein" evidence="1">
    <location>
        <begin position="31"/>
        <end position="258"/>
    </location>
</feature>
<accession>A0A554W5L3</accession>
<organism evidence="2 3">
    <name type="scientific">Tepidimonas alkaliphilus</name>
    <dbReference type="NCBI Taxonomy" id="2588942"/>
    <lineage>
        <taxon>Bacteria</taxon>
        <taxon>Pseudomonadati</taxon>
        <taxon>Pseudomonadota</taxon>
        <taxon>Betaproteobacteria</taxon>
        <taxon>Burkholderiales</taxon>
        <taxon>Tepidimonas</taxon>
    </lineage>
</organism>
<evidence type="ECO:0000256" key="1">
    <source>
        <dbReference type="SAM" id="SignalP"/>
    </source>
</evidence>
<keyword evidence="3" id="KW-1185">Reference proteome</keyword>
<evidence type="ECO:0000313" key="2">
    <source>
        <dbReference type="EMBL" id="TSE18862.1"/>
    </source>
</evidence>
<dbReference type="RefSeq" id="WP_143891042.1">
    <property type="nucleotide sequence ID" value="NZ_VJNB01000010.1"/>
</dbReference>
<evidence type="ECO:0000313" key="3">
    <source>
        <dbReference type="Proteomes" id="UP000315736"/>
    </source>
</evidence>
<gene>
    <name evidence="2" type="ORF">Talka_01892</name>
</gene>
<dbReference type="InterPro" id="IPR042230">
    <property type="entry name" value="CusF_sf"/>
</dbReference>
<dbReference type="Gene3D" id="2.40.50.320">
    <property type="entry name" value="Copper binding periplasmic protein CusF"/>
    <property type="match status" value="1"/>
</dbReference>
<sequence>MATRTESLPLRRTLLAGLAALPLAWPAARAAEPPGPLVEVWKDPNCGCCNDWIAHLQAHGLRVRAHDTGNAALRQRLGLPARYASCHTARAGGYVIEGHVPAPDILRLLRERPPALGLAVPGMPVGSPGMDGPEYGGRRDPYDVLLVQRDGSSRVWARYPGGGLRPVQAHGHETHGAAGGAPVVSDWVDGEVHRIDLAARKITLRHGEIAALAMPPMTMVFQVRDAALLQGLQPGQRVRFRATQVHGAYLVTEIKPGS</sequence>
<feature type="signal peptide" evidence="1">
    <location>
        <begin position="1"/>
        <end position="30"/>
    </location>
</feature>
<dbReference type="AlphaFoldDB" id="A0A554W5L3"/>
<dbReference type="EMBL" id="VJNB01000010">
    <property type="protein sequence ID" value="TSE18862.1"/>
    <property type="molecule type" value="Genomic_DNA"/>
</dbReference>
<name>A0A554W5L3_9BURK</name>
<dbReference type="Pfam" id="PF11604">
    <property type="entry name" value="CusF_Ec"/>
    <property type="match status" value="1"/>
</dbReference>
<dbReference type="InterPro" id="IPR007332">
    <property type="entry name" value="DUF411"/>
</dbReference>
<evidence type="ECO:0008006" key="4">
    <source>
        <dbReference type="Google" id="ProtNLM"/>
    </source>
</evidence>
<dbReference type="Proteomes" id="UP000315736">
    <property type="component" value="Unassembled WGS sequence"/>
</dbReference>